<evidence type="ECO:0000313" key="2">
    <source>
        <dbReference type="EMBL" id="PCF50122.1"/>
    </source>
</evidence>
<dbReference type="NCBIfam" id="TIGR01671">
    <property type="entry name" value="phage_TIGR01671"/>
    <property type="match status" value="1"/>
</dbReference>
<dbReference type="AlphaFoldDB" id="A0AAX0QTD6"/>
<comment type="caution">
    <text evidence="2">The sequence shown here is derived from an EMBL/GenBank/DDBJ whole genome shotgun (WGS) entry which is preliminary data.</text>
</comment>
<dbReference type="InterPro" id="IPR019096">
    <property type="entry name" value="YopX_protein"/>
</dbReference>
<accession>A0AAX0QTD6</accession>
<dbReference type="Gene3D" id="2.30.30.290">
    <property type="entry name" value="YopX-like domains"/>
    <property type="match status" value="1"/>
</dbReference>
<dbReference type="InterPro" id="IPR010024">
    <property type="entry name" value="CHP16711"/>
</dbReference>
<sequence>MIPKFRAWEKTENLMSDVREINIFDKYVELENGAFRGLDEVVLMRSTGLHDKNGIEIFEGDIVKFSAEHDGLSKVPRNIKYEIAIEDLVALIKNMENKLVLRMVNQEMETVGNIHEHRELLQEERR</sequence>
<name>A0AAX0QTD6_9STAP</name>
<dbReference type="Proteomes" id="UP000266198">
    <property type="component" value="Unassembled WGS sequence"/>
</dbReference>
<evidence type="ECO:0000313" key="5">
    <source>
        <dbReference type="Proteomes" id="UP000266198"/>
    </source>
</evidence>
<organism evidence="2 4">
    <name type="scientific">Staphylococcus delphini</name>
    <dbReference type="NCBI Taxonomy" id="53344"/>
    <lineage>
        <taxon>Bacteria</taxon>
        <taxon>Bacillati</taxon>
        <taxon>Bacillota</taxon>
        <taxon>Bacilli</taxon>
        <taxon>Bacillales</taxon>
        <taxon>Staphylococcaceae</taxon>
        <taxon>Staphylococcus</taxon>
        <taxon>Staphylococcus intermedius group</taxon>
    </lineage>
</organism>
<dbReference type="InterPro" id="IPR023385">
    <property type="entry name" value="YopX-like_C"/>
</dbReference>
<proteinExistence type="predicted"/>
<feature type="domain" description="YopX protein" evidence="1">
    <location>
        <begin position="4"/>
        <end position="122"/>
    </location>
</feature>
<protein>
    <recommendedName>
        <fullName evidence="1">YopX protein domain-containing protein</fullName>
    </recommendedName>
</protein>
<reference evidence="2 4" key="1">
    <citation type="journal article" date="2017" name="PLoS ONE">
        <title>Development of a real-time PCR for detection of Staphylococcus pseudintermedius using a novel automated comparison of whole-genome sequences.</title>
        <authorList>
            <person name="Verstappen K.M."/>
            <person name="Huijbregts L."/>
            <person name="Spaninks M."/>
            <person name="Wagenaar J.A."/>
            <person name="Fluit A.C."/>
            <person name="Duim B."/>
        </authorList>
    </citation>
    <scope>NUCLEOTIDE SEQUENCE [LARGE SCALE GENOMIC DNA]</scope>
    <source>
        <strain evidence="2 4">15S02591-1</strain>
    </source>
</reference>
<dbReference type="RefSeq" id="WP_096597442.1">
    <property type="nucleotide sequence ID" value="NZ_LR134263.1"/>
</dbReference>
<dbReference type="EMBL" id="MWUR01000010">
    <property type="protein sequence ID" value="PCF50122.1"/>
    <property type="molecule type" value="Genomic_DNA"/>
</dbReference>
<evidence type="ECO:0000313" key="3">
    <source>
        <dbReference type="EMBL" id="RIZ56246.1"/>
    </source>
</evidence>
<dbReference type="Proteomes" id="UP000217473">
    <property type="component" value="Unassembled WGS sequence"/>
</dbReference>
<evidence type="ECO:0000313" key="4">
    <source>
        <dbReference type="Proteomes" id="UP000217473"/>
    </source>
</evidence>
<reference evidence="3 5" key="2">
    <citation type="submission" date="2017-06" db="EMBL/GenBank/DDBJ databases">
        <title>Identification of a new gene, sdsY, involved in staphylococcal internalization in non-professional phagocytic cells (NPPCs).</title>
        <authorList>
            <person name="Maali Y."/>
            <person name="Martins-Simoes P."/>
            <person name="Trouillet-Assant S."/>
            <person name="Laurent F."/>
            <person name="Diot A."/>
            <person name="Verhoeven P."/>
            <person name="Bouvard D."/>
            <person name="Vandenesch F."/>
            <person name="Bes M."/>
        </authorList>
    </citation>
    <scope>NUCLEOTIDE SEQUENCE [LARGE SCALE GENOMIC DNA]</scope>
    <source>
        <strain evidence="3 5">Heidy</strain>
    </source>
</reference>
<gene>
    <name evidence="2" type="ORF">B5C07_07910</name>
    <name evidence="3" type="ORF">CDL68_01515</name>
</gene>
<keyword evidence="5" id="KW-1185">Reference proteome</keyword>
<dbReference type="SUPFAM" id="SSF159006">
    <property type="entry name" value="YopX-like"/>
    <property type="match status" value="1"/>
</dbReference>
<dbReference type="EMBL" id="NIPK01000002">
    <property type="protein sequence ID" value="RIZ56246.1"/>
    <property type="molecule type" value="Genomic_DNA"/>
</dbReference>
<dbReference type="Pfam" id="PF09643">
    <property type="entry name" value="YopX"/>
    <property type="match status" value="1"/>
</dbReference>
<evidence type="ECO:0000259" key="1">
    <source>
        <dbReference type="Pfam" id="PF09643"/>
    </source>
</evidence>